<reference evidence="3" key="1">
    <citation type="submission" date="2023-06" db="EMBL/GenBank/DDBJ databases">
        <title>Draft genome of Marssonina rosae.</title>
        <authorList>
            <person name="Cheng Q."/>
        </authorList>
    </citation>
    <scope>NUCLEOTIDE SEQUENCE</scope>
    <source>
        <strain evidence="3">R4</strain>
    </source>
</reference>
<accession>A0AAD9WCR1</accession>
<evidence type="ECO:0000313" key="3">
    <source>
        <dbReference type="EMBL" id="KAK2626747.1"/>
    </source>
</evidence>
<feature type="compositionally biased region" description="Acidic residues" evidence="2">
    <location>
        <begin position="663"/>
        <end position="692"/>
    </location>
</feature>
<dbReference type="GO" id="GO:0006361">
    <property type="term" value="P:transcription initiation at RNA polymerase I promoter"/>
    <property type="evidence" value="ECO:0007669"/>
    <property type="project" value="InterPro"/>
</dbReference>
<dbReference type="EMBL" id="JAUBYV010000005">
    <property type="protein sequence ID" value="KAK2626747.1"/>
    <property type="molecule type" value="Genomic_DNA"/>
</dbReference>
<dbReference type="GO" id="GO:0001042">
    <property type="term" value="F:RNA polymerase I core binding"/>
    <property type="evidence" value="ECO:0007669"/>
    <property type="project" value="TreeGrafter"/>
</dbReference>
<comment type="caution">
    <text evidence="3">The sequence shown here is derived from an EMBL/GenBank/DDBJ whole genome shotgun (WGS) entry which is preliminary data.</text>
</comment>
<feature type="compositionally biased region" description="Low complexity" evidence="2">
    <location>
        <begin position="10"/>
        <end position="22"/>
    </location>
</feature>
<dbReference type="GO" id="GO:0001181">
    <property type="term" value="F:RNA polymerase I general transcription initiation factor activity"/>
    <property type="evidence" value="ECO:0007669"/>
    <property type="project" value="InterPro"/>
</dbReference>
<feature type="region of interest" description="Disordered" evidence="2">
    <location>
        <begin position="331"/>
        <end position="363"/>
    </location>
</feature>
<dbReference type="AlphaFoldDB" id="A0AAD9WCR1"/>
<dbReference type="PANTHER" id="PTHR12790">
    <property type="entry name" value="TRANSCRIPTION INITIATION FACTOR IA RRN3"/>
    <property type="match status" value="1"/>
</dbReference>
<dbReference type="InterPro" id="IPR007991">
    <property type="entry name" value="RNA_pol_I_trans_ini_fac_RRN3"/>
</dbReference>
<feature type="region of interest" description="Disordered" evidence="2">
    <location>
        <begin position="658"/>
        <end position="692"/>
    </location>
</feature>
<gene>
    <name evidence="3" type="ORF">QTJ16_003922</name>
</gene>
<evidence type="ECO:0008006" key="5">
    <source>
        <dbReference type="Google" id="ProtNLM"/>
    </source>
</evidence>
<comment type="similarity">
    <text evidence="1">Belongs to the RRN3 family.</text>
</comment>
<feature type="region of interest" description="Disordered" evidence="2">
    <location>
        <begin position="1"/>
        <end position="38"/>
    </location>
</feature>
<evidence type="ECO:0000313" key="4">
    <source>
        <dbReference type="Proteomes" id="UP001285354"/>
    </source>
</evidence>
<name>A0AAD9WCR1_9HELO</name>
<dbReference type="Pfam" id="PF05327">
    <property type="entry name" value="RRN3"/>
    <property type="match status" value="1"/>
</dbReference>
<dbReference type="InterPro" id="IPR016024">
    <property type="entry name" value="ARM-type_fold"/>
</dbReference>
<sequence length="692" mass="77190">MASLLPSIRPSAPVPAAKPSKPLLRRATSSGTIRKSEDAGLDIDLVSVPYSPNKRARVTFNPTVEEKVMEVYQAKGRSLDSIRAEVRRSIEAHTRDQGNNEGYDKIREMFAPRRGEDDEGEGSNVDLKNYLVALTSYTSLLNKRCNGLVKALLLCDWMGRDEAFVKSYVHFLGSLASAQGIYVGMVLGMLVGHFQGGKTSTVVFSLQALTFASVRISSGRLAGCPDVNREQLTSRIHLALKYLLRLIPSASGTLSPVLSAKFPVADDSKKVHVTYIENLIRLVEYAPELKSDIFALITDRLVKIDVQMQVDLDDLDDEVAAAIVQAIRLAPNQNDDEGEDSDSDTDSVTSDDDVPADSKRMKEVQGNVEKMDAILDLLFTAYNPYFADPNSVEAASMFETLLNHFSNIILPTYRSRHTQFLLFHFAQTAEHLVDHFAGTCVQLAFQSSRPAVLRQSSAAYLASFVARGAHVPSHVVRTVFELIGSNLDVIRTDNELTCRGPDLRRYSTFYAMTQALLYIFCFRWRDLITSADVAEEEDPAAFIGQDLEWTPGIKETLSRTIYSKLNPLKICSPPIVAEFAKIANHLRFMYVFPLLETNKRIRLSQYSSSQGTGALRDTGNGGNNESWHQLDAYFPFDPYQLPVSKRWIEGDYVQWKSIPGLNQDEDSDDDSGEEDDEDVDLEEEETATEDEE</sequence>
<dbReference type="Proteomes" id="UP001285354">
    <property type="component" value="Unassembled WGS sequence"/>
</dbReference>
<evidence type="ECO:0000256" key="2">
    <source>
        <dbReference type="SAM" id="MobiDB-lite"/>
    </source>
</evidence>
<evidence type="ECO:0000256" key="1">
    <source>
        <dbReference type="ARBA" id="ARBA00010098"/>
    </source>
</evidence>
<organism evidence="3 4">
    <name type="scientific">Diplocarpon rosae</name>
    <dbReference type="NCBI Taxonomy" id="946125"/>
    <lineage>
        <taxon>Eukaryota</taxon>
        <taxon>Fungi</taxon>
        <taxon>Dikarya</taxon>
        <taxon>Ascomycota</taxon>
        <taxon>Pezizomycotina</taxon>
        <taxon>Leotiomycetes</taxon>
        <taxon>Helotiales</taxon>
        <taxon>Drepanopezizaceae</taxon>
        <taxon>Diplocarpon</taxon>
    </lineage>
</organism>
<keyword evidence="4" id="KW-1185">Reference proteome</keyword>
<protein>
    <recommendedName>
        <fullName evidence="5">RNA polymerase I-specific transcription initiation factor RRN3</fullName>
    </recommendedName>
</protein>
<feature type="compositionally biased region" description="Acidic residues" evidence="2">
    <location>
        <begin position="334"/>
        <end position="355"/>
    </location>
</feature>
<dbReference type="GO" id="GO:0005634">
    <property type="term" value="C:nucleus"/>
    <property type="evidence" value="ECO:0007669"/>
    <property type="project" value="TreeGrafter"/>
</dbReference>
<dbReference type="PANTHER" id="PTHR12790:SF0">
    <property type="entry name" value="RNA POLYMERASE I-SPECIFIC TRANSCRIPTION INITIATION FACTOR RRN3-RELATED"/>
    <property type="match status" value="1"/>
</dbReference>
<proteinExistence type="inferred from homology"/>
<dbReference type="SUPFAM" id="SSF48371">
    <property type="entry name" value="ARM repeat"/>
    <property type="match status" value="1"/>
</dbReference>